<proteinExistence type="predicted"/>
<accession>A0A815JG46</accession>
<evidence type="ECO:0000256" key="1">
    <source>
        <dbReference type="SAM" id="MobiDB-lite"/>
    </source>
</evidence>
<evidence type="ECO:0000313" key="2">
    <source>
        <dbReference type="EMBL" id="CAF1377465.1"/>
    </source>
</evidence>
<protein>
    <submittedName>
        <fullName evidence="2">Uncharacterized protein</fullName>
    </submittedName>
</protein>
<dbReference type="AlphaFoldDB" id="A0A815JG46"/>
<sequence length="870" mass="97750">MDRFRANLKAACMSKIESETWFSEKLAKYIRHLASYYQVDLHAMVLAVVNVVADTCGSTYVNRASHFLVPCNLYNLIVGRSETGTEISLDQTDSLTTTSITSTASATNKHVTTTNNNTISNVIFNDGTSAGILNGLKKCTRAMHLHEADVTLKTLGVILPSPSDITPTRIDPFRTILMTIYEKPGQFLRILKKETVDVSGSKLNIFGASTGDLIAAELVRQAASLPADQLFERFIFWPVDGEPIRNDQCITSIDFYQYCSLEQISIFCGFFADLILNIKLDGKSILADQAFEFRVAGKESADETDIKLPVCNLLYKNPEVRNTAYLNIFSCLGSKDNVKDNVSARLNKSALAIYRIAAFCGLLEAAFDMVPIYIDQFVSFHNGEVNDWFFERCSKIAENMYGLVLRKDERFVISTEICKRSQKVNVQNLAQYLSLMKISDEDKKKWMHSCGKNIRSCIEFSTIDGNKLPETTDISSKPELALSRKQENMLKKTNHYMASILLHPSLVFLKSGLYINSSLKKASSLLESSFLNPLVDEGYIVAIRNGLICKKSKVTVYIKTLPSDNNASKEDFAARLAFLNDVRLNFDTYIASCNTISLHTMGILNEEVMHVLQLERYEQLNIDFNSFFRRIDNGNDGPTYEINCTVLAKENELIENLMVSQIEDNSSSVNDESSNNSEHQKTNSIRSLDILSENDGADDSRCSGNRLVVIHEEIIEPQAVMDDTEPNHVKKRSRANYSSEIKTPLTKRLNTDQSFLNDVLSLDMISISYDSKDTNIPSEVNDTSELSFEEANKTTTITKSTFINTSVTSEQSTSIDIEHKTSNSQSIPTINCHKSSCIWPKGISDQVDFIEFVISDEEMNAYWETIKDFF</sequence>
<organism evidence="2 3">
    <name type="scientific">Adineta steineri</name>
    <dbReference type="NCBI Taxonomy" id="433720"/>
    <lineage>
        <taxon>Eukaryota</taxon>
        <taxon>Metazoa</taxon>
        <taxon>Spiralia</taxon>
        <taxon>Gnathifera</taxon>
        <taxon>Rotifera</taxon>
        <taxon>Eurotatoria</taxon>
        <taxon>Bdelloidea</taxon>
        <taxon>Adinetida</taxon>
        <taxon>Adinetidae</taxon>
        <taxon>Adineta</taxon>
    </lineage>
</organism>
<gene>
    <name evidence="2" type="ORF">IZO911_LOCUS38213</name>
</gene>
<comment type="caution">
    <text evidence="2">The sequence shown here is derived from an EMBL/GenBank/DDBJ whole genome shotgun (WGS) entry which is preliminary data.</text>
</comment>
<evidence type="ECO:0000313" key="3">
    <source>
        <dbReference type="Proteomes" id="UP000663860"/>
    </source>
</evidence>
<name>A0A815JG46_9BILA</name>
<dbReference type="EMBL" id="CAJNOE010001034">
    <property type="protein sequence ID" value="CAF1377465.1"/>
    <property type="molecule type" value="Genomic_DNA"/>
</dbReference>
<feature type="compositionally biased region" description="Low complexity" evidence="1">
    <location>
        <begin position="664"/>
        <end position="677"/>
    </location>
</feature>
<dbReference type="Proteomes" id="UP000663860">
    <property type="component" value="Unassembled WGS sequence"/>
</dbReference>
<feature type="region of interest" description="Disordered" evidence="1">
    <location>
        <begin position="664"/>
        <end position="692"/>
    </location>
</feature>
<reference evidence="2" key="1">
    <citation type="submission" date="2021-02" db="EMBL/GenBank/DDBJ databases">
        <authorList>
            <person name="Nowell W R."/>
        </authorList>
    </citation>
    <scope>NUCLEOTIDE SEQUENCE</scope>
</reference>